<evidence type="ECO:0000259" key="2">
    <source>
        <dbReference type="PROSITE" id="PS50206"/>
    </source>
</evidence>
<dbReference type="SMART" id="SM00450">
    <property type="entry name" value="RHOD"/>
    <property type="match status" value="1"/>
</dbReference>
<dbReference type="CDD" id="cd00158">
    <property type="entry name" value="RHOD"/>
    <property type="match status" value="1"/>
</dbReference>
<gene>
    <name evidence="3" type="ORF">EHO51_14260</name>
</gene>
<name>A0A3G8M7Q5_9HYPH</name>
<dbReference type="RefSeq" id="WP_029649493.1">
    <property type="nucleotide sequence ID" value="NZ_CP034086.1"/>
</dbReference>
<feature type="region of interest" description="Disordered" evidence="1">
    <location>
        <begin position="92"/>
        <end position="113"/>
    </location>
</feature>
<dbReference type="Gene3D" id="3.40.250.10">
    <property type="entry name" value="Rhodanese-like domain"/>
    <property type="match status" value="1"/>
</dbReference>
<dbReference type="AlphaFoldDB" id="A0A3G8M7Q5"/>
<evidence type="ECO:0000256" key="1">
    <source>
        <dbReference type="SAM" id="MobiDB-lite"/>
    </source>
</evidence>
<proteinExistence type="predicted"/>
<dbReference type="Proteomes" id="UP000273982">
    <property type="component" value="Chromosome"/>
</dbReference>
<dbReference type="SUPFAM" id="SSF52821">
    <property type="entry name" value="Rhodanese/Cell cycle control phosphatase"/>
    <property type="match status" value="1"/>
</dbReference>
<protein>
    <submittedName>
        <fullName evidence="3">Rhodanese-like domain-containing protein</fullName>
    </submittedName>
</protein>
<evidence type="ECO:0000313" key="3">
    <source>
        <dbReference type="EMBL" id="AZG77797.1"/>
    </source>
</evidence>
<dbReference type="PANTHER" id="PTHR44086:SF10">
    <property type="entry name" value="THIOSULFATE SULFURTRANSFERASE_RHODANESE-LIKE DOMAIN-CONTAINING PROTEIN 3"/>
    <property type="match status" value="1"/>
</dbReference>
<evidence type="ECO:0000313" key="4">
    <source>
        <dbReference type="Proteomes" id="UP000273982"/>
    </source>
</evidence>
<dbReference type="EMBL" id="CP034086">
    <property type="protein sequence ID" value="AZG77797.1"/>
    <property type="molecule type" value="Genomic_DNA"/>
</dbReference>
<feature type="domain" description="Rhodanese" evidence="2">
    <location>
        <begin position="29"/>
        <end position="113"/>
    </location>
</feature>
<dbReference type="KEGG" id="mros:EHO51_14260"/>
<sequence>MALGSLLSKLAGGGAAPTIEHDDFCRVVADKSCAIVDVREPHEYGAGHVPGAKNMPLSSFDPTKLPKGDVVLICQAGGRSAKALAQAQGAGRKDLRHYAPGTGGWRASGGAVE</sequence>
<dbReference type="PROSITE" id="PS50206">
    <property type="entry name" value="RHODANESE_3"/>
    <property type="match status" value="1"/>
</dbReference>
<dbReference type="Pfam" id="PF00581">
    <property type="entry name" value="Rhodanese"/>
    <property type="match status" value="1"/>
</dbReference>
<dbReference type="InterPro" id="IPR036873">
    <property type="entry name" value="Rhodanese-like_dom_sf"/>
</dbReference>
<accession>A0A3G8M7Q5</accession>
<dbReference type="GO" id="GO:0004792">
    <property type="term" value="F:thiosulfate-cyanide sulfurtransferase activity"/>
    <property type="evidence" value="ECO:0007669"/>
    <property type="project" value="TreeGrafter"/>
</dbReference>
<dbReference type="PANTHER" id="PTHR44086">
    <property type="entry name" value="THIOSULFATE SULFURTRANSFERASE RDL2, MITOCHONDRIAL-RELATED"/>
    <property type="match status" value="1"/>
</dbReference>
<organism evidence="3 4">
    <name type="scientific">Methylocystis rosea</name>
    <dbReference type="NCBI Taxonomy" id="173366"/>
    <lineage>
        <taxon>Bacteria</taxon>
        <taxon>Pseudomonadati</taxon>
        <taxon>Pseudomonadota</taxon>
        <taxon>Alphaproteobacteria</taxon>
        <taxon>Hyphomicrobiales</taxon>
        <taxon>Methylocystaceae</taxon>
        <taxon>Methylocystis</taxon>
    </lineage>
</organism>
<reference evidence="3 4" key="1">
    <citation type="submission" date="2018-11" db="EMBL/GenBank/DDBJ databases">
        <title>Genome squencing of methanotrophic bacteria isolated from alkaline groundwater in Korea.</title>
        <authorList>
            <person name="Nguyen L.N."/>
        </authorList>
    </citation>
    <scope>NUCLEOTIDE SEQUENCE [LARGE SCALE GENOMIC DNA]</scope>
    <source>
        <strain evidence="3 4">GW6</strain>
    </source>
</reference>
<feature type="compositionally biased region" description="Gly residues" evidence="1">
    <location>
        <begin position="101"/>
        <end position="113"/>
    </location>
</feature>
<dbReference type="InterPro" id="IPR001763">
    <property type="entry name" value="Rhodanese-like_dom"/>
</dbReference>